<protein>
    <submittedName>
        <fullName evidence="2">Uncharacterized protein</fullName>
    </submittedName>
</protein>
<evidence type="ECO:0000313" key="3">
    <source>
        <dbReference type="Proteomes" id="UP000484842"/>
    </source>
</evidence>
<dbReference type="EMBL" id="WBSL01000003">
    <property type="protein sequence ID" value="MPY66760.1"/>
    <property type="molecule type" value="Genomic_DNA"/>
</dbReference>
<evidence type="ECO:0000256" key="1">
    <source>
        <dbReference type="SAM" id="Coils"/>
    </source>
</evidence>
<keyword evidence="3" id="KW-1185">Reference proteome</keyword>
<evidence type="ECO:0000313" key="2">
    <source>
        <dbReference type="EMBL" id="MPY66760.1"/>
    </source>
</evidence>
<name>A0A7X1TRH8_9DEIO</name>
<dbReference type="RefSeq" id="WP_152871105.1">
    <property type="nucleotide sequence ID" value="NZ_WBSL01000003.1"/>
</dbReference>
<dbReference type="Proteomes" id="UP000484842">
    <property type="component" value="Unassembled WGS sequence"/>
</dbReference>
<comment type="caution">
    <text evidence="2">The sequence shown here is derived from an EMBL/GenBank/DDBJ whole genome shotgun (WGS) entry which is preliminary data.</text>
</comment>
<feature type="coiled-coil region" evidence="1">
    <location>
        <begin position="18"/>
        <end position="45"/>
    </location>
</feature>
<organism evidence="2 3">
    <name type="scientific">Deinococcus terrestris</name>
    <dbReference type="NCBI Taxonomy" id="2651870"/>
    <lineage>
        <taxon>Bacteria</taxon>
        <taxon>Thermotogati</taxon>
        <taxon>Deinococcota</taxon>
        <taxon>Deinococci</taxon>
        <taxon>Deinococcales</taxon>
        <taxon>Deinococcaceae</taxon>
        <taxon>Deinococcus</taxon>
    </lineage>
</organism>
<keyword evidence="1" id="KW-0175">Coiled coil</keyword>
<dbReference type="AlphaFoldDB" id="A0A7X1TRH8"/>
<accession>A0A7X1TRH8</accession>
<sequence>MPRAFLLLLSLCLTACQDREVRDEVTRLEARVTELEARVEALAAAPSVPPDAAATVQQAAATHCANDLSRTLELTRQERGGYPTQDALAVPGSCQGFRVTWERLTSQGYAFRVLDGSGQALASGAGE</sequence>
<proteinExistence type="predicted"/>
<reference evidence="2 3" key="1">
    <citation type="submission" date="2019-10" db="EMBL/GenBank/DDBJ databases">
        <title>Deinococcus sp. isolated from soil.</title>
        <authorList>
            <person name="Li Y."/>
            <person name="Wang J."/>
        </authorList>
    </citation>
    <scope>NUCLEOTIDE SEQUENCE [LARGE SCALE GENOMIC DNA]</scope>
    <source>
        <strain evidence="2 3">SDU3-2</strain>
    </source>
</reference>
<gene>
    <name evidence="2" type="ORF">F8S09_08660</name>
</gene>